<dbReference type="SUPFAM" id="SSF52540">
    <property type="entry name" value="P-loop containing nucleoside triphosphate hydrolases"/>
    <property type="match status" value="1"/>
</dbReference>
<accession>H2J319</accession>
<reference evidence="1 2" key="1">
    <citation type="journal article" date="2012" name="J. Bacteriol.">
        <title>Complete Genome Sequence of the Thermophilic, Piezophilic, Heterotrophic Bacterium Marinitoga piezophila KA3.</title>
        <authorList>
            <person name="Lucas S."/>
            <person name="Han J."/>
            <person name="Lapidus A."/>
            <person name="Cheng J.F."/>
            <person name="Goodwin L.A."/>
            <person name="Pitluck S."/>
            <person name="Peters L."/>
            <person name="Mikhailova N."/>
            <person name="Teshima H."/>
            <person name="Detter J.C."/>
            <person name="Han C."/>
            <person name="Tapia R."/>
            <person name="Land M."/>
            <person name="Hauser L."/>
            <person name="Kyrpides N.C."/>
            <person name="Ivanova N."/>
            <person name="Pagani I."/>
            <person name="Vannier P."/>
            <person name="Oger P."/>
            <person name="Bartlett D.H."/>
            <person name="Noll K.M."/>
            <person name="Woyke T."/>
            <person name="Jebbar M."/>
        </authorList>
    </citation>
    <scope>NUCLEOTIDE SEQUENCE [LARGE SCALE GENOMIC DNA]</scope>
    <source>
        <strain evidence="2">DSM 14283 / JCM 11233 / KA3</strain>
    </source>
</reference>
<dbReference type="PANTHER" id="PTHR34301">
    <property type="entry name" value="DNA-BINDING PROTEIN-RELATED"/>
    <property type="match status" value="1"/>
</dbReference>
<evidence type="ECO:0000313" key="1">
    <source>
        <dbReference type="EMBL" id="AEX85710.1"/>
    </source>
</evidence>
<sequence length="498" mass="59075">MRMFCTSGPVDKKTCYYVERPDITEEALNHIERWEYFNIIAPAHSGKTTFLRMLEEKIKDKYLPMYVSFKDYKNIENSEDFVNKFFESIEINNKLKRLRDIENYFYELHEEQKKDIILMIDDYNELDNKEVLNDLLHIIRAMFHKKELYGLRSVIISGTEYIPIFPDDPASPYNIAYEMEFPYFTKEQVYDLLSQHEKETGQIFEEKVKELIWHNAAGQPGLTNGLANDLVVKKAFGEKIITVKHFEKTLEDYMRVYIDKNISNIINKAKKEKELIMKILFEPEKIEFNIYDENIQYLYLNGVIDNCDGKCCVKVPLYYKALYTRFRPKVNGEKSEMKTLNESVKTYLRKDGSLDLNKLLERYTRYIKNRGAIMFKGRNYYEGVYQYNLDQFLSLYVEAAEGKVYPETQIGGGRIDLLINLNNKEYLIEIKSNIDEDQYEKSKKQLVEYLKRSGLKEGWLVIYSEAIEDFKHEIEEIDGVKINVWFIKTNFESPSKVN</sequence>
<dbReference type="AlphaFoldDB" id="H2J319"/>
<dbReference type="eggNOG" id="COG3267">
    <property type="taxonomic scope" value="Bacteria"/>
</dbReference>
<dbReference type="STRING" id="443254.Marpi_1307"/>
<protein>
    <recommendedName>
        <fullName evidence="3">AAA family ATPase</fullName>
    </recommendedName>
</protein>
<name>H2J319_MARPK</name>
<dbReference type="InterPro" id="IPR027417">
    <property type="entry name" value="P-loop_NTPase"/>
</dbReference>
<organism evidence="1 2">
    <name type="scientific">Marinitoga piezophila (strain DSM 14283 / JCM 11233 / KA3)</name>
    <dbReference type="NCBI Taxonomy" id="443254"/>
    <lineage>
        <taxon>Bacteria</taxon>
        <taxon>Thermotogati</taxon>
        <taxon>Thermotogota</taxon>
        <taxon>Thermotogae</taxon>
        <taxon>Petrotogales</taxon>
        <taxon>Petrotogaceae</taxon>
        <taxon>Marinitoga</taxon>
    </lineage>
</organism>
<keyword evidence="2" id="KW-1185">Reference proteome</keyword>
<dbReference type="Proteomes" id="UP000007161">
    <property type="component" value="Chromosome"/>
</dbReference>
<evidence type="ECO:0000313" key="2">
    <source>
        <dbReference type="Proteomes" id="UP000007161"/>
    </source>
</evidence>
<reference evidence="2" key="2">
    <citation type="submission" date="2012-01" db="EMBL/GenBank/DDBJ databases">
        <title>Complete sequence of chromosome of Marinitoga piezophila KA3.</title>
        <authorList>
            <person name="Lucas S."/>
            <person name="Han J."/>
            <person name="Lapidus A."/>
            <person name="Cheng J.-F."/>
            <person name="Goodwin L."/>
            <person name="Pitluck S."/>
            <person name="Peters L."/>
            <person name="Mikhailova N."/>
            <person name="Teshima H."/>
            <person name="Detter J.C."/>
            <person name="Han C."/>
            <person name="Tapia R."/>
            <person name="Land M."/>
            <person name="Hauser L."/>
            <person name="Kyrpides N."/>
            <person name="Ivanova N."/>
            <person name="Pagani I."/>
            <person name="Jebbar M."/>
            <person name="Vannier P."/>
            <person name="Oger P."/>
            <person name="Cario A."/>
            <person name="Bartlett D."/>
            <person name="Noll K.M."/>
            <person name="Woyke T."/>
        </authorList>
    </citation>
    <scope>NUCLEOTIDE SEQUENCE [LARGE SCALE GENOMIC DNA]</scope>
    <source>
        <strain evidence="2">DSM 14283 / JCM 11233 / KA3</strain>
    </source>
</reference>
<proteinExistence type="predicted"/>
<evidence type="ECO:0008006" key="3">
    <source>
        <dbReference type="Google" id="ProtNLM"/>
    </source>
</evidence>
<dbReference type="PANTHER" id="PTHR34301:SF8">
    <property type="entry name" value="ATPASE DOMAIN-CONTAINING PROTEIN"/>
    <property type="match status" value="1"/>
</dbReference>
<dbReference type="OrthoDB" id="39416at2"/>
<dbReference type="HOGENOM" id="CLU_038452_0_0_0"/>
<dbReference type="KEGG" id="mpz:Marpi_1307"/>
<dbReference type="RefSeq" id="WP_014296781.1">
    <property type="nucleotide sequence ID" value="NC_016751.1"/>
</dbReference>
<gene>
    <name evidence="1" type="ordered locus">Marpi_1307</name>
</gene>
<dbReference type="EMBL" id="CP003257">
    <property type="protein sequence ID" value="AEX85710.1"/>
    <property type="molecule type" value="Genomic_DNA"/>
</dbReference>
<dbReference type="Gene3D" id="3.40.50.300">
    <property type="entry name" value="P-loop containing nucleotide triphosphate hydrolases"/>
    <property type="match status" value="1"/>
</dbReference>
<dbReference type="Pfam" id="PF14516">
    <property type="entry name" value="AAA_35"/>
    <property type="match status" value="1"/>
</dbReference>